<dbReference type="RefSeq" id="WP_107300428.1">
    <property type="nucleotide sequence ID" value="NZ_PYMB01000019.1"/>
</dbReference>
<evidence type="ECO:0000259" key="1">
    <source>
        <dbReference type="SMART" id="SM00642"/>
    </source>
</evidence>
<dbReference type="Gene3D" id="3.20.20.80">
    <property type="entry name" value="Glycosidases"/>
    <property type="match status" value="1"/>
</dbReference>
<reference evidence="2 3" key="1">
    <citation type="submission" date="2018-03" db="EMBL/GenBank/DDBJ databases">
        <title>Whole genome sequencing of Histamine producing bacteria.</title>
        <authorList>
            <person name="Butler K."/>
        </authorList>
    </citation>
    <scope>NUCLEOTIDE SEQUENCE [LARGE SCALE GENOMIC DNA]</scope>
    <source>
        <strain evidence="2 3">DSM 19138</strain>
    </source>
</reference>
<dbReference type="SUPFAM" id="SSF51445">
    <property type="entry name" value="(Trans)glycosidases"/>
    <property type="match status" value="1"/>
</dbReference>
<gene>
    <name evidence="2" type="ORF">C9J01_22780</name>
</gene>
<proteinExistence type="predicted"/>
<dbReference type="GO" id="GO:0005975">
    <property type="term" value="P:carbohydrate metabolic process"/>
    <property type="evidence" value="ECO:0007669"/>
    <property type="project" value="InterPro"/>
</dbReference>
<evidence type="ECO:0000313" key="3">
    <source>
        <dbReference type="Proteomes" id="UP000241346"/>
    </source>
</evidence>
<feature type="domain" description="Glycosyl hydrolase family 13 catalytic" evidence="1">
    <location>
        <begin position="4"/>
        <end position="340"/>
    </location>
</feature>
<comment type="caution">
    <text evidence="2">The sequence shown here is derived from an EMBL/GenBank/DDBJ whole genome shotgun (WGS) entry which is preliminary data.</text>
</comment>
<accession>A0A2T3N728</accession>
<dbReference type="SMART" id="SM00642">
    <property type="entry name" value="Aamy"/>
    <property type="match status" value="1"/>
</dbReference>
<dbReference type="InterPro" id="IPR006047">
    <property type="entry name" value="GH13_cat_dom"/>
</dbReference>
<evidence type="ECO:0000313" key="2">
    <source>
        <dbReference type="EMBL" id="PSW08688.1"/>
    </source>
</evidence>
<dbReference type="CDD" id="cd11313">
    <property type="entry name" value="AmyAc_arch_bac_AmyA"/>
    <property type="match status" value="1"/>
</dbReference>
<dbReference type="PANTHER" id="PTHR47786">
    <property type="entry name" value="ALPHA-1,4-GLUCAN:MALTOSE-1-PHOSPHATE MALTOSYLTRANSFERASE"/>
    <property type="match status" value="1"/>
</dbReference>
<dbReference type="EMBL" id="PYMB01000019">
    <property type="protein sequence ID" value="PSW08688.1"/>
    <property type="molecule type" value="Genomic_DNA"/>
</dbReference>
<dbReference type="Proteomes" id="UP000241346">
    <property type="component" value="Unassembled WGS sequence"/>
</dbReference>
<sequence>MSGFNHPEWTKDKNIYEVNLRQYTEEGSINAFMAHLPRLKAMGVDILWLMPIHPVGVKNRKGTLGSQYASQDYLAIDASLGTEADLTQLVETAHDMGMYVILDWVANHTAWDNVWVEQHPEWYQRNDDGELFPYTYVDPRKTEYWTDVIGLDYQNKELWQGMTDAMAYWVKIFDIDGFRCDVAGLVPTAFWEFATEQLHQIKHLFMLAEWSSPELHNKAFDMTYDWGFYELMGAIVKKEKTAEDIAPYLDALFTEYPADAYRMVFTTNHDKNTWEASDEEYFGDAFKAFSVLAATLYGMPLIYSGQEAYLDKRLAFFEKDNIDWKRLELETFYSELLTLKRENQALWNGPYGAMPLLLQTGNPNVVAFSREKESNCVEVIINLSEQVQEYQINNIAKKGKLSPFEYVITVK</sequence>
<dbReference type="OrthoDB" id="9805159at2"/>
<dbReference type="AlphaFoldDB" id="A0A2T3N728"/>
<dbReference type="InterPro" id="IPR017853">
    <property type="entry name" value="GH"/>
</dbReference>
<protein>
    <submittedName>
        <fullName evidence="2">Alpha-amylase</fullName>
    </submittedName>
</protein>
<dbReference type="PANTHER" id="PTHR47786:SF2">
    <property type="entry name" value="GLYCOSYL HYDROLASE FAMILY 13 CATALYTIC DOMAIN-CONTAINING PROTEIN"/>
    <property type="match status" value="1"/>
</dbReference>
<dbReference type="Pfam" id="PF00128">
    <property type="entry name" value="Alpha-amylase"/>
    <property type="match status" value="1"/>
</dbReference>
<name>A0A2T3N728_9GAMM</name>
<organism evidence="2 3">
    <name type="scientific">Photobacterium rosenbergii</name>
    <dbReference type="NCBI Taxonomy" id="294936"/>
    <lineage>
        <taxon>Bacteria</taxon>
        <taxon>Pseudomonadati</taxon>
        <taxon>Pseudomonadota</taxon>
        <taxon>Gammaproteobacteria</taxon>
        <taxon>Vibrionales</taxon>
        <taxon>Vibrionaceae</taxon>
        <taxon>Photobacterium</taxon>
    </lineage>
</organism>